<dbReference type="Proteomes" id="UP000026941">
    <property type="component" value="Unassembled WGS sequence"/>
</dbReference>
<keyword evidence="1" id="KW-0805">Transcription regulation</keyword>
<evidence type="ECO:0000313" key="6">
    <source>
        <dbReference type="EMBL" id="GAJ96538.1"/>
    </source>
</evidence>
<evidence type="ECO:0000256" key="3">
    <source>
        <dbReference type="ARBA" id="ARBA00023163"/>
    </source>
</evidence>
<gene>
    <name evidence="6" type="ORF">RRH01S_23_00435</name>
</gene>
<accession>A0AA87UCN0</accession>
<sequence length="220" mass="24229">MRYDRRIICLLLKIPNQNRRMTTQRSAGRPRNEEASDLALAAARRLVHEHGYDSVTMSMIADAAGIGRQSVYRRWSTKADLIMDALISHVVKISVPTEGDVISILSSYLSRLFEGLDVDGSAIKSLIAAAQKDPEFEHHFNARFVLPRNEALIGILRRAVNAGELSPDANPKIGAELIHGAFWFRLLLGRPLDAQFALEIAQTVVGGMKATGATARNATR</sequence>
<protein>
    <submittedName>
        <fullName evidence="6">TetR family transcriptional regulator</fullName>
    </submittedName>
</protein>
<evidence type="ECO:0000256" key="4">
    <source>
        <dbReference type="PROSITE-ProRule" id="PRU00335"/>
    </source>
</evidence>
<evidence type="ECO:0000313" key="7">
    <source>
        <dbReference type="Proteomes" id="UP000026941"/>
    </source>
</evidence>
<dbReference type="InterPro" id="IPR009057">
    <property type="entry name" value="Homeodomain-like_sf"/>
</dbReference>
<proteinExistence type="predicted"/>
<evidence type="ECO:0000256" key="1">
    <source>
        <dbReference type="ARBA" id="ARBA00023015"/>
    </source>
</evidence>
<dbReference type="InterPro" id="IPR001647">
    <property type="entry name" value="HTH_TetR"/>
</dbReference>
<dbReference type="Pfam" id="PF00440">
    <property type="entry name" value="TetR_N"/>
    <property type="match status" value="1"/>
</dbReference>
<feature type="domain" description="HTH tetR-type" evidence="5">
    <location>
        <begin position="33"/>
        <end position="93"/>
    </location>
</feature>
<dbReference type="InterPro" id="IPR011075">
    <property type="entry name" value="TetR_C"/>
</dbReference>
<keyword evidence="2 4" id="KW-0238">DNA-binding</keyword>
<dbReference type="EMBL" id="BAYX01000023">
    <property type="protein sequence ID" value="GAJ96538.1"/>
    <property type="molecule type" value="Genomic_DNA"/>
</dbReference>
<dbReference type="Gene3D" id="1.10.357.10">
    <property type="entry name" value="Tetracycline Repressor, domain 2"/>
    <property type="match status" value="1"/>
</dbReference>
<dbReference type="Pfam" id="PF16859">
    <property type="entry name" value="TetR_C_11"/>
    <property type="match status" value="1"/>
</dbReference>
<dbReference type="InterPro" id="IPR050109">
    <property type="entry name" value="HTH-type_TetR-like_transc_reg"/>
</dbReference>
<dbReference type="GO" id="GO:0003700">
    <property type="term" value="F:DNA-binding transcription factor activity"/>
    <property type="evidence" value="ECO:0007669"/>
    <property type="project" value="TreeGrafter"/>
</dbReference>
<reference evidence="6 7" key="1">
    <citation type="submission" date="2014-05" db="EMBL/GenBank/DDBJ databases">
        <title>Whole genome shotgun sequence of Rhizobium rhizogenes NBRC 13257.</title>
        <authorList>
            <person name="Katano-Makiyama Y."/>
            <person name="Hosoyama A."/>
            <person name="Hashimoto M."/>
            <person name="Hosoyama Y."/>
            <person name="Noguchi M."/>
            <person name="Tsuchikane K."/>
            <person name="Kimura A."/>
            <person name="Ohji S."/>
            <person name="Ichikawa N."/>
            <person name="Yamazoe A."/>
            <person name="Fujita N."/>
        </authorList>
    </citation>
    <scope>NUCLEOTIDE SEQUENCE [LARGE SCALE GENOMIC DNA]</scope>
    <source>
        <strain evidence="6 7">NBRC 13257</strain>
    </source>
</reference>
<dbReference type="Gene3D" id="1.10.10.60">
    <property type="entry name" value="Homeodomain-like"/>
    <property type="match status" value="1"/>
</dbReference>
<evidence type="ECO:0000256" key="2">
    <source>
        <dbReference type="ARBA" id="ARBA00023125"/>
    </source>
</evidence>
<dbReference type="InterPro" id="IPR036271">
    <property type="entry name" value="Tet_transcr_reg_TetR-rel_C_sf"/>
</dbReference>
<dbReference type="PANTHER" id="PTHR30055">
    <property type="entry name" value="HTH-TYPE TRANSCRIPTIONAL REGULATOR RUTR"/>
    <property type="match status" value="1"/>
</dbReference>
<dbReference type="PRINTS" id="PR00455">
    <property type="entry name" value="HTHTETR"/>
</dbReference>
<evidence type="ECO:0000259" key="5">
    <source>
        <dbReference type="PROSITE" id="PS50977"/>
    </source>
</evidence>
<dbReference type="PANTHER" id="PTHR30055:SF148">
    <property type="entry name" value="TETR-FAMILY TRANSCRIPTIONAL REGULATOR"/>
    <property type="match status" value="1"/>
</dbReference>
<dbReference type="PROSITE" id="PS50977">
    <property type="entry name" value="HTH_TETR_2"/>
    <property type="match status" value="1"/>
</dbReference>
<dbReference type="SUPFAM" id="SSF46689">
    <property type="entry name" value="Homeodomain-like"/>
    <property type="match status" value="1"/>
</dbReference>
<keyword evidence="3" id="KW-0804">Transcription</keyword>
<dbReference type="AlphaFoldDB" id="A0AA87UCN0"/>
<organism evidence="6 7">
    <name type="scientific">Rhizobium rhizogenes NBRC 13257</name>
    <dbReference type="NCBI Taxonomy" id="1220581"/>
    <lineage>
        <taxon>Bacteria</taxon>
        <taxon>Pseudomonadati</taxon>
        <taxon>Pseudomonadota</taxon>
        <taxon>Alphaproteobacteria</taxon>
        <taxon>Hyphomicrobiales</taxon>
        <taxon>Rhizobiaceae</taxon>
        <taxon>Rhizobium/Agrobacterium group</taxon>
        <taxon>Rhizobium</taxon>
    </lineage>
</organism>
<dbReference type="GO" id="GO:0000976">
    <property type="term" value="F:transcription cis-regulatory region binding"/>
    <property type="evidence" value="ECO:0007669"/>
    <property type="project" value="TreeGrafter"/>
</dbReference>
<name>A0AA87UCN0_RHIRH</name>
<comment type="caution">
    <text evidence="6">The sequence shown here is derived from an EMBL/GenBank/DDBJ whole genome shotgun (WGS) entry which is preliminary data.</text>
</comment>
<dbReference type="SUPFAM" id="SSF48498">
    <property type="entry name" value="Tetracyclin repressor-like, C-terminal domain"/>
    <property type="match status" value="1"/>
</dbReference>
<feature type="DNA-binding region" description="H-T-H motif" evidence="4">
    <location>
        <begin position="56"/>
        <end position="75"/>
    </location>
</feature>